<evidence type="ECO:0000259" key="6">
    <source>
        <dbReference type="PROSITE" id="PS50262"/>
    </source>
</evidence>
<dbReference type="EMBL" id="JAIWYP010000001">
    <property type="protein sequence ID" value="KAH3896833.1"/>
    <property type="molecule type" value="Genomic_DNA"/>
</dbReference>
<name>A0A9D4SAQ5_DREPO</name>
<keyword evidence="2 5" id="KW-0812">Transmembrane</keyword>
<feature type="transmembrane region" description="Helical" evidence="5">
    <location>
        <begin position="62"/>
        <end position="78"/>
    </location>
</feature>
<organism evidence="7 8">
    <name type="scientific">Dreissena polymorpha</name>
    <name type="common">Zebra mussel</name>
    <name type="synonym">Mytilus polymorpha</name>
    <dbReference type="NCBI Taxonomy" id="45954"/>
    <lineage>
        <taxon>Eukaryota</taxon>
        <taxon>Metazoa</taxon>
        <taxon>Spiralia</taxon>
        <taxon>Lophotrochozoa</taxon>
        <taxon>Mollusca</taxon>
        <taxon>Bivalvia</taxon>
        <taxon>Autobranchia</taxon>
        <taxon>Heteroconchia</taxon>
        <taxon>Euheterodonta</taxon>
        <taxon>Imparidentia</taxon>
        <taxon>Neoheterodontei</taxon>
        <taxon>Myida</taxon>
        <taxon>Dreissenoidea</taxon>
        <taxon>Dreissenidae</taxon>
        <taxon>Dreissena</taxon>
    </lineage>
</organism>
<evidence type="ECO:0000256" key="5">
    <source>
        <dbReference type="SAM" id="Phobius"/>
    </source>
</evidence>
<dbReference type="Gene3D" id="1.20.1070.10">
    <property type="entry name" value="Rhodopsin 7-helix transmembrane proteins"/>
    <property type="match status" value="1"/>
</dbReference>
<keyword evidence="4 5" id="KW-0472">Membrane</keyword>
<protein>
    <recommendedName>
        <fullName evidence="6">G-protein coupled receptors family 1 profile domain-containing protein</fullName>
    </recommendedName>
</protein>
<evidence type="ECO:0000313" key="7">
    <source>
        <dbReference type="EMBL" id="KAH3896833.1"/>
    </source>
</evidence>
<dbReference type="GO" id="GO:0016020">
    <property type="term" value="C:membrane"/>
    <property type="evidence" value="ECO:0007669"/>
    <property type="project" value="UniProtKB-SubCell"/>
</dbReference>
<gene>
    <name evidence="7" type="ORF">DPMN_021015</name>
</gene>
<proteinExistence type="predicted"/>
<evidence type="ECO:0000256" key="3">
    <source>
        <dbReference type="ARBA" id="ARBA00022989"/>
    </source>
</evidence>
<keyword evidence="8" id="KW-1185">Reference proteome</keyword>
<comment type="subcellular location">
    <subcellularLocation>
        <location evidence="1">Membrane</location>
    </subcellularLocation>
</comment>
<evidence type="ECO:0000256" key="1">
    <source>
        <dbReference type="ARBA" id="ARBA00004370"/>
    </source>
</evidence>
<feature type="domain" description="G-protein coupled receptors family 1 profile" evidence="6">
    <location>
        <begin position="1"/>
        <end position="79"/>
    </location>
</feature>
<dbReference type="InterPro" id="IPR017452">
    <property type="entry name" value="GPCR_Rhodpsn_7TM"/>
</dbReference>
<evidence type="ECO:0000313" key="8">
    <source>
        <dbReference type="Proteomes" id="UP000828390"/>
    </source>
</evidence>
<evidence type="ECO:0000256" key="4">
    <source>
        <dbReference type="ARBA" id="ARBA00023136"/>
    </source>
</evidence>
<evidence type="ECO:0000256" key="2">
    <source>
        <dbReference type="ARBA" id="ARBA00022692"/>
    </source>
</evidence>
<dbReference type="SUPFAM" id="SSF81321">
    <property type="entry name" value="Family A G protein-coupled receptor-like"/>
    <property type="match status" value="1"/>
</dbReference>
<dbReference type="AlphaFoldDB" id="A0A9D4SAQ5"/>
<dbReference type="PROSITE" id="PS50262">
    <property type="entry name" value="G_PROTEIN_RECEP_F1_2"/>
    <property type="match status" value="1"/>
</dbReference>
<comment type="caution">
    <text evidence="7">The sequence shown here is derived from an EMBL/GenBank/DDBJ whole genome shotgun (WGS) entry which is preliminary data.</text>
</comment>
<keyword evidence="3 5" id="KW-1133">Transmembrane helix</keyword>
<accession>A0A9D4SAQ5</accession>
<reference evidence="7" key="1">
    <citation type="journal article" date="2019" name="bioRxiv">
        <title>The Genome of the Zebra Mussel, Dreissena polymorpha: A Resource for Invasive Species Research.</title>
        <authorList>
            <person name="McCartney M.A."/>
            <person name="Auch B."/>
            <person name="Kono T."/>
            <person name="Mallez S."/>
            <person name="Zhang Y."/>
            <person name="Obille A."/>
            <person name="Becker A."/>
            <person name="Abrahante J.E."/>
            <person name="Garbe J."/>
            <person name="Badalamenti J.P."/>
            <person name="Herman A."/>
            <person name="Mangelson H."/>
            <person name="Liachko I."/>
            <person name="Sullivan S."/>
            <person name="Sone E.D."/>
            <person name="Koren S."/>
            <person name="Silverstein K.A.T."/>
            <person name="Beckman K.B."/>
            <person name="Gohl D.M."/>
        </authorList>
    </citation>
    <scope>NUCLEOTIDE SEQUENCE</scope>
    <source>
        <strain evidence="7">Duluth1</strain>
        <tissue evidence="7">Whole animal</tissue>
    </source>
</reference>
<sequence length="79" mass="8921">MWVRHTWSVDILLLSNPGCKAETYLLFCRIHLSSWLIVVVTLERTACVLFPHKVKLGYSPRNAGLIIVTIVLAVFGINI</sequence>
<dbReference type="Proteomes" id="UP000828390">
    <property type="component" value="Unassembled WGS sequence"/>
</dbReference>
<reference evidence="7" key="2">
    <citation type="submission" date="2020-11" db="EMBL/GenBank/DDBJ databases">
        <authorList>
            <person name="McCartney M.A."/>
            <person name="Auch B."/>
            <person name="Kono T."/>
            <person name="Mallez S."/>
            <person name="Becker A."/>
            <person name="Gohl D.M."/>
            <person name="Silverstein K.A.T."/>
            <person name="Koren S."/>
            <person name="Bechman K.B."/>
            <person name="Herman A."/>
            <person name="Abrahante J.E."/>
            <person name="Garbe J."/>
        </authorList>
    </citation>
    <scope>NUCLEOTIDE SEQUENCE</scope>
    <source>
        <strain evidence="7">Duluth1</strain>
        <tissue evidence="7">Whole animal</tissue>
    </source>
</reference>